<name>A0A183EUS4_9BILA</name>
<sequence length="87" mass="9979">MWKLGRIVEMRKGKGVIRRATVQLANGTRWIRPVSLLLPMEITGDETESTEEFGVDDCEQEEMIKEATKNIVDPNMEREESESDDLP</sequence>
<dbReference type="AlphaFoldDB" id="A0A183EUS4"/>
<keyword evidence="3" id="KW-1185">Reference proteome</keyword>
<proteinExistence type="predicted"/>
<dbReference type="WBParaSite" id="GPUH_0002474501-mRNA-1">
    <property type="protein sequence ID" value="GPUH_0002474501-mRNA-1"/>
    <property type="gene ID" value="GPUH_0002474501"/>
</dbReference>
<dbReference type="EMBL" id="UYRT01102238">
    <property type="protein sequence ID" value="VDN43236.1"/>
    <property type="molecule type" value="Genomic_DNA"/>
</dbReference>
<protein>
    <submittedName>
        <fullName evidence="4">DUF5641 domain-containing protein</fullName>
    </submittedName>
</protein>
<gene>
    <name evidence="2" type="ORF">GPUH_LOCUS24717</name>
</gene>
<evidence type="ECO:0000313" key="3">
    <source>
        <dbReference type="Proteomes" id="UP000271098"/>
    </source>
</evidence>
<evidence type="ECO:0000313" key="2">
    <source>
        <dbReference type="EMBL" id="VDN43236.1"/>
    </source>
</evidence>
<organism evidence="4">
    <name type="scientific">Gongylonema pulchrum</name>
    <dbReference type="NCBI Taxonomy" id="637853"/>
    <lineage>
        <taxon>Eukaryota</taxon>
        <taxon>Metazoa</taxon>
        <taxon>Ecdysozoa</taxon>
        <taxon>Nematoda</taxon>
        <taxon>Chromadorea</taxon>
        <taxon>Rhabditida</taxon>
        <taxon>Spirurina</taxon>
        <taxon>Spiruromorpha</taxon>
        <taxon>Spiruroidea</taxon>
        <taxon>Gongylonematidae</taxon>
        <taxon>Gongylonema</taxon>
    </lineage>
</organism>
<evidence type="ECO:0000313" key="4">
    <source>
        <dbReference type="WBParaSite" id="GPUH_0002474501-mRNA-1"/>
    </source>
</evidence>
<dbReference type="OrthoDB" id="5868911at2759"/>
<reference evidence="4" key="1">
    <citation type="submission" date="2016-06" db="UniProtKB">
        <authorList>
            <consortium name="WormBaseParasite"/>
        </authorList>
    </citation>
    <scope>IDENTIFICATION</scope>
</reference>
<accession>A0A183EUS4</accession>
<reference evidence="2 3" key="2">
    <citation type="submission" date="2018-11" db="EMBL/GenBank/DDBJ databases">
        <authorList>
            <consortium name="Pathogen Informatics"/>
        </authorList>
    </citation>
    <scope>NUCLEOTIDE SEQUENCE [LARGE SCALE GENOMIC DNA]</scope>
</reference>
<feature type="region of interest" description="Disordered" evidence="1">
    <location>
        <begin position="68"/>
        <end position="87"/>
    </location>
</feature>
<dbReference type="Proteomes" id="UP000271098">
    <property type="component" value="Unassembled WGS sequence"/>
</dbReference>
<evidence type="ECO:0000256" key="1">
    <source>
        <dbReference type="SAM" id="MobiDB-lite"/>
    </source>
</evidence>